<dbReference type="EMBL" id="VSSQ01131958">
    <property type="protein sequence ID" value="MPN58783.1"/>
    <property type="molecule type" value="Genomic_DNA"/>
</dbReference>
<accession>A0A645JGS2</accession>
<protein>
    <submittedName>
        <fullName evidence="1">Uncharacterized protein</fullName>
    </submittedName>
</protein>
<evidence type="ECO:0000313" key="1">
    <source>
        <dbReference type="EMBL" id="MPN58783.1"/>
    </source>
</evidence>
<sequence>MGIVASVFHRVDELADDQQGGVAGVVVDVFEALVHNAPVVGVEHVDFIALVFQNTLEHGKVHRQHLGHQEGVFLLHFLGEQESSGFVVNELCHCDYSFPPLAAMAAMRLRMRMRTAPRLLMSSIFSWV</sequence>
<name>A0A645JGS2_9ZZZZ</name>
<gene>
    <name evidence="1" type="ORF">SDC9_206497</name>
</gene>
<reference evidence="1" key="1">
    <citation type="submission" date="2019-08" db="EMBL/GenBank/DDBJ databases">
        <authorList>
            <person name="Kucharzyk K."/>
            <person name="Murdoch R.W."/>
            <person name="Higgins S."/>
            <person name="Loffler F."/>
        </authorList>
    </citation>
    <scope>NUCLEOTIDE SEQUENCE</scope>
</reference>
<dbReference type="AlphaFoldDB" id="A0A645JGS2"/>
<proteinExistence type="predicted"/>
<comment type="caution">
    <text evidence="1">The sequence shown here is derived from an EMBL/GenBank/DDBJ whole genome shotgun (WGS) entry which is preliminary data.</text>
</comment>
<organism evidence="1">
    <name type="scientific">bioreactor metagenome</name>
    <dbReference type="NCBI Taxonomy" id="1076179"/>
    <lineage>
        <taxon>unclassified sequences</taxon>
        <taxon>metagenomes</taxon>
        <taxon>ecological metagenomes</taxon>
    </lineage>
</organism>